<organism evidence="2 3">
    <name type="scientific">Massariosphaeria phaeospora</name>
    <dbReference type="NCBI Taxonomy" id="100035"/>
    <lineage>
        <taxon>Eukaryota</taxon>
        <taxon>Fungi</taxon>
        <taxon>Dikarya</taxon>
        <taxon>Ascomycota</taxon>
        <taxon>Pezizomycotina</taxon>
        <taxon>Dothideomycetes</taxon>
        <taxon>Pleosporomycetidae</taxon>
        <taxon>Pleosporales</taxon>
        <taxon>Pleosporales incertae sedis</taxon>
        <taxon>Massariosphaeria</taxon>
    </lineage>
</organism>
<protein>
    <submittedName>
        <fullName evidence="2">Uncharacterized protein</fullName>
    </submittedName>
</protein>
<reference evidence="2 3" key="1">
    <citation type="submission" date="2020-01" db="EMBL/GenBank/DDBJ databases">
        <authorList>
            <consortium name="DOE Joint Genome Institute"/>
            <person name="Haridas S."/>
            <person name="Albert R."/>
            <person name="Binder M."/>
            <person name="Bloem J."/>
            <person name="Labutti K."/>
            <person name="Salamov A."/>
            <person name="Andreopoulos B."/>
            <person name="Baker S.E."/>
            <person name="Barry K."/>
            <person name="Bills G."/>
            <person name="Bluhm B.H."/>
            <person name="Cannon C."/>
            <person name="Castanera R."/>
            <person name="Culley D.E."/>
            <person name="Daum C."/>
            <person name="Ezra D."/>
            <person name="Gonzalez J.B."/>
            <person name="Henrissat B."/>
            <person name="Kuo A."/>
            <person name="Liang C."/>
            <person name="Lipzen A."/>
            <person name="Lutzoni F."/>
            <person name="Magnuson J."/>
            <person name="Mondo S."/>
            <person name="Nolan M."/>
            <person name="Ohm R."/>
            <person name="Pangilinan J."/>
            <person name="Park H.-J.H."/>
            <person name="Ramirez L."/>
            <person name="Alfaro M."/>
            <person name="Sun H."/>
            <person name="Tritt A."/>
            <person name="Yoshinaga Y."/>
            <person name="Zwiers L.-H.L."/>
            <person name="Turgeon B.G."/>
            <person name="Goodwin S.B."/>
            <person name="Spatafora J.W."/>
            <person name="Crous P.W."/>
            <person name="Grigoriev I.V."/>
        </authorList>
    </citation>
    <scope>NUCLEOTIDE SEQUENCE [LARGE SCALE GENOMIC DNA]</scope>
    <source>
        <strain evidence="2 3">CBS 611.86</strain>
    </source>
</reference>
<gene>
    <name evidence="2" type="ORF">BDV95DRAFT_609358</name>
</gene>
<proteinExistence type="predicted"/>
<feature type="compositionally biased region" description="Polar residues" evidence="1">
    <location>
        <begin position="42"/>
        <end position="58"/>
    </location>
</feature>
<dbReference type="Pfam" id="PF20180">
    <property type="entry name" value="UQCC2_CBP6"/>
    <property type="match status" value="1"/>
</dbReference>
<dbReference type="PANTHER" id="PTHR28250">
    <property type="entry name" value="CYTOCHROME B PRE-MRNA-PROCESSING PROTEIN 6"/>
    <property type="match status" value="1"/>
</dbReference>
<dbReference type="InterPro" id="IPR037653">
    <property type="entry name" value="Cbp6"/>
</dbReference>
<evidence type="ECO:0000313" key="3">
    <source>
        <dbReference type="Proteomes" id="UP000481861"/>
    </source>
</evidence>
<dbReference type="GO" id="GO:0043022">
    <property type="term" value="F:ribosome binding"/>
    <property type="evidence" value="ECO:0007669"/>
    <property type="project" value="InterPro"/>
</dbReference>
<evidence type="ECO:0000313" key="2">
    <source>
        <dbReference type="EMBL" id="KAF2869118.1"/>
    </source>
</evidence>
<dbReference type="Proteomes" id="UP000481861">
    <property type="component" value="Unassembled WGS sequence"/>
</dbReference>
<sequence>MATISKQYTRLLSLWPHDALRPNLPFTKTIEYRALPHGVQPLSPSTAHQPSSPAQSDVQPAAAPPPTPHARVEQANINALFALLENRYAKKYPMSAELLKPASNPEHYENLMREIERAPTKTWVQAKLDEWRMKIRWS</sequence>
<dbReference type="AlphaFoldDB" id="A0A7C8M5E3"/>
<keyword evidence="3" id="KW-1185">Reference proteome</keyword>
<name>A0A7C8M5E3_9PLEO</name>
<dbReference type="EMBL" id="JAADJZ010000017">
    <property type="protein sequence ID" value="KAF2869118.1"/>
    <property type="molecule type" value="Genomic_DNA"/>
</dbReference>
<feature type="region of interest" description="Disordered" evidence="1">
    <location>
        <begin position="37"/>
        <end position="69"/>
    </location>
</feature>
<dbReference type="GO" id="GO:0061671">
    <property type="term" value="C:Cbp3p-Cbp6 complex"/>
    <property type="evidence" value="ECO:0007669"/>
    <property type="project" value="InterPro"/>
</dbReference>
<dbReference type="PANTHER" id="PTHR28250:SF1">
    <property type="entry name" value="CYTOCHROME B PRE-MRNA-PROCESSING PROTEIN 6"/>
    <property type="match status" value="1"/>
</dbReference>
<dbReference type="OrthoDB" id="2107880at2759"/>
<dbReference type="GO" id="GO:0034551">
    <property type="term" value="P:mitochondrial respiratory chain complex III assembly"/>
    <property type="evidence" value="ECO:0007669"/>
    <property type="project" value="TreeGrafter"/>
</dbReference>
<comment type="caution">
    <text evidence="2">The sequence shown here is derived from an EMBL/GenBank/DDBJ whole genome shotgun (WGS) entry which is preliminary data.</text>
</comment>
<evidence type="ECO:0000256" key="1">
    <source>
        <dbReference type="SAM" id="MobiDB-lite"/>
    </source>
</evidence>
<accession>A0A7C8M5E3</accession>